<feature type="transmembrane region" description="Helical" evidence="8">
    <location>
        <begin position="85"/>
        <end position="106"/>
    </location>
</feature>
<comment type="subunit">
    <text evidence="8">Homodimer.</text>
</comment>
<keyword evidence="10" id="KW-1185">Reference proteome</keyword>
<comment type="similarity">
    <text evidence="1 8">Belongs to the peptidase A22A family.</text>
</comment>
<dbReference type="InterPro" id="IPR001108">
    <property type="entry name" value="Peptidase_A22A"/>
</dbReference>
<feature type="transmembrane region" description="Helical" evidence="8">
    <location>
        <begin position="126"/>
        <end position="154"/>
    </location>
</feature>
<keyword evidence="4 8" id="KW-0914">Notch signaling pathway</keyword>
<dbReference type="PRINTS" id="PR01072">
    <property type="entry name" value="PRESENILIN"/>
</dbReference>
<dbReference type="GO" id="GO:0034205">
    <property type="term" value="P:amyloid-beta formation"/>
    <property type="evidence" value="ECO:0007669"/>
    <property type="project" value="TreeGrafter"/>
</dbReference>
<feature type="region of interest" description="Disordered" evidence="9">
    <location>
        <begin position="336"/>
        <end position="359"/>
    </location>
</feature>
<dbReference type="GO" id="GO:0042500">
    <property type="term" value="F:aspartic endopeptidase activity, intramembrane cleaving"/>
    <property type="evidence" value="ECO:0007669"/>
    <property type="project" value="InterPro"/>
</dbReference>
<proteinExistence type="inferred from homology"/>
<keyword evidence="8" id="KW-0378">Hydrolase</keyword>
<name>A0A914WLQ6_9BILA</name>
<protein>
    <recommendedName>
        <fullName evidence="8">Presenilin</fullName>
        <ecNumber evidence="8">3.4.23.-</ecNumber>
    </recommendedName>
</protein>
<feature type="transmembrane region" description="Helical" evidence="8">
    <location>
        <begin position="225"/>
        <end position="242"/>
    </location>
</feature>
<feature type="transmembrane region" description="Helical" evidence="8">
    <location>
        <begin position="442"/>
        <end position="462"/>
    </location>
</feature>
<feature type="transmembrane region" description="Helical" evidence="8">
    <location>
        <begin position="166"/>
        <end position="184"/>
    </location>
</feature>
<evidence type="ECO:0000256" key="1">
    <source>
        <dbReference type="ARBA" id="ARBA00008604"/>
    </source>
</evidence>
<dbReference type="Pfam" id="PF01080">
    <property type="entry name" value="Presenilin"/>
    <property type="match status" value="1"/>
</dbReference>
<feature type="transmembrane region" description="Helical" evidence="8">
    <location>
        <begin position="468"/>
        <end position="487"/>
    </location>
</feature>
<sequence length="501" mass="55044">MTGADGEETPEKGRADEEVRVARPKKRKSRPEGGAAGNDPSESVHPPTRQPPRQGHEQQAVNGDDDDDIPEELELKYGAAHVIHLFVPVSLCMAVVIFTMNTVGYYSRKDGQYLLYTPFTSETDNAGTLALYSIGNALIILCVVVVMTVLLIVLYKFRCYKVIHGWLILSSLMLLSLFTFMYLQEVFKSYNTPMDYVTILLVLWNWGAVGMICIHWKGPMRLQQAYLIVMSALMALIFIKYLPEWTTWAVLAVISIWDLVAVLCPRGPLRILVETAQERNEPIFPALIYSSGMMYSLVGMSDRDAIGYDQSSSTATNQSGAQAAAVVGGASEVGGASTSARLRRGRTNEAMTEEDSNDSAAGFDRAFVDRANQHTVAARELNGSGNGSNHSNLAPVQGNVQVNQQIEQEEEERGVKLGLGDFIFYSVLVGKASSYGDWNTTIACYVAILIGLCFTLVLLAVFKKALPALPISIAFGLLFYFTTREIVSPFTNALAARQLYL</sequence>
<dbReference type="GO" id="GO:0005789">
    <property type="term" value="C:endoplasmic reticulum membrane"/>
    <property type="evidence" value="ECO:0007669"/>
    <property type="project" value="UniProtKB-SubCell"/>
</dbReference>
<dbReference type="InterPro" id="IPR042524">
    <property type="entry name" value="Presenilin_C"/>
</dbReference>
<keyword evidence="8" id="KW-0645">Protease</keyword>
<dbReference type="PANTHER" id="PTHR10202">
    <property type="entry name" value="PRESENILIN"/>
    <property type="match status" value="1"/>
</dbReference>
<keyword evidence="2 8" id="KW-0812">Transmembrane</keyword>
<evidence type="ECO:0000256" key="5">
    <source>
        <dbReference type="ARBA" id="ARBA00022989"/>
    </source>
</evidence>
<feature type="compositionally biased region" description="Basic and acidic residues" evidence="9">
    <location>
        <begin position="9"/>
        <end position="21"/>
    </location>
</feature>
<keyword evidence="6 8" id="KW-0333">Golgi apparatus</keyword>
<evidence type="ECO:0000256" key="3">
    <source>
        <dbReference type="ARBA" id="ARBA00022824"/>
    </source>
</evidence>
<dbReference type="EC" id="3.4.23.-" evidence="8"/>
<evidence type="ECO:0000256" key="4">
    <source>
        <dbReference type="ARBA" id="ARBA00022976"/>
    </source>
</evidence>
<dbReference type="GO" id="GO:0016485">
    <property type="term" value="P:protein processing"/>
    <property type="evidence" value="ECO:0007669"/>
    <property type="project" value="InterPro"/>
</dbReference>
<comment type="domain">
    <text evidence="8">The PAL motif is required for normal active site conformation.</text>
</comment>
<feature type="region of interest" description="Disordered" evidence="9">
    <location>
        <begin position="1"/>
        <end position="67"/>
    </location>
</feature>
<dbReference type="SMART" id="SM00730">
    <property type="entry name" value="PSN"/>
    <property type="match status" value="1"/>
</dbReference>
<dbReference type="GO" id="GO:0007219">
    <property type="term" value="P:Notch signaling pathway"/>
    <property type="evidence" value="ECO:0007669"/>
    <property type="project" value="UniProtKB-KW"/>
</dbReference>
<evidence type="ECO:0000256" key="9">
    <source>
        <dbReference type="SAM" id="MobiDB-lite"/>
    </source>
</evidence>
<feature type="transmembrane region" description="Helical" evidence="8">
    <location>
        <begin position="248"/>
        <end position="264"/>
    </location>
</feature>
<dbReference type="GO" id="GO:0000139">
    <property type="term" value="C:Golgi membrane"/>
    <property type="evidence" value="ECO:0007669"/>
    <property type="project" value="UniProtKB-SubCell"/>
</dbReference>
<evidence type="ECO:0000256" key="8">
    <source>
        <dbReference type="RuleBase" id="RU361148"/>
    </source>
</evidence>
<keyword evidence="5 8" id="KW-1133">Transmembrane helix</keyword>
<evidence type="ECO:0000256" key="7">
    <source>
        <dbReference type="ARBA" id="ARBA00023136"/>
    </source>
</evidence>
<evidence type="ECO:0000313" key="11">
    <source>
        <dbReference type="WBParaSite" id="PSAMB.scaffold450size50609.g5943.t2"/>
    </source>
</evidence>
<organism evidence="10 11">
    <name type="scientific">Plectus sambesii</name>
    <dbReference type="NCBI Taxonomy" id="2011161"/>
    <lineage>
        <taxon>Eukaryota</taxon>
        <taxon>Metazoa</taxon>
        <taxon>Ecdysozoa</taxon>
        <taxon>Nematoda</taxon>
        <taxon>Chromadorea</taxon>
        <taxon>Plectida</taxon>
        <taxon>Plectina</taxon>
        <taxon>Plectoidea</taxon>
        <taxon>Plectidae</taxon>
        <taxon>Plectus</taxon>
    </lineage>
</organism>
<dbReference type="GO" id="GO:0070765">
    <property type="term" value="C:gamma-secretase complex"/>
    <property type="evidence" value="ECO:0007669"/>
    <property type="project" value="TreeGrafter"/>
</dbReference>
<dbReference type="PANTHER" id="PTHR10202:SF13">
    <property type="entry name" value="PRESENILIN HOMOLOG"/>
    <property type="match status" value="1"/>
</dbReference>
<evidence type="ECO:0000256" key="2">
    <source>
        <dbReference type="ARBA" id="ARBA00022692"/>
    </source>
</evidence>
<evidence type="ECO:0000313" key="10">
    <source>
        <dbReference type="Proteomes" id="UP000887566"/>
    </source>
</evidence>
<comment type="subcellular location">
    <subcellularLocation>
        <location evidence="8">Endoplasmic reticulum membrane</location>
        <topology evidence="8">Multi-pass membrane protein</topology>
    </subcellularLocation>
    <subcellularLocation>
        <location evidence="8">Golgi apparatus membrane</location>
        <topology evidence="8">Multi-pass membrane protein</topology>
    </subcellularLocation>
</comment>
<reference evidence="11" key="1">
    <citation type="submission" date="2022-11" db="UniProtKB">
        <authorList>
            <consortium name="WormBaseParasite"/>
        </authorList>
    </citation>
    <scope>IDENTIFICATION</scope>
</reference>
<dbReference type="Proteomes" id="UP000887566">
    <property type="component" value="Unplaced"/>
</dbReference>
<dbReference type="GO" id="GO:0055074">
    <property type="term" value="P:calcium ion homeostasis"/>
    <property type="evidence" value="ECO:0007669"/>
    <property type="project" value="TreeGrafter"/>
</dbReference>
<dbReference type="WBParaSite" id="PSAMB.scaffold450size50609.g5943.t2">
    <property type="protein sequence ID" value="PSAMB.scaffold450size50609.g5943.t2"/>
    <property type="gene ID" value="PSAMB.scaffold450size50609.g5943"/>
</dbReference>
<comment type="function">
    <text evidence="8">Probable subunit of the gamma-secretase complex, an endoprotease complex that catalyzes the intramembrane cleavage of integral membrane proteins such as Notch receptors.</text>
</comment>
<dbReference type="AlphaFoldDB" id="A0A914WLQ6"/>
<dbReference type="GO" id="GO:0006509">
    <property type="term" value="P:membrane protein ectodomain proteolysis"/>
    <property type="evidence" value="ECO:0007669"/>
    <property type="project" value="TreeGrafter"/>
</dbReference>
<dbReference type="FunFam" id="1.10.472.100:FF:000001">
    <property type="entry name" value="Presenilin"/>
    <property type="match status" value="1"/>
</dbReference>
<feature type="transmembrane region" description="Helical" evidence="8">
    <location>
        <begin position="196"/>
        <end position="216"/>
    </location>
</feature>
<evidence type="ECO:0000256" key="6">
    <source>
        <dbReference type="ARBA" id="ARBA00023034"/>
    </source>
</evidence>
<keyword evidence="7 8" id="KW-0472">Membrane</keyword>
<keyword evidence="3 8" id="KW-0256">Endoplasmic reticulum</keyword>
<dbReference type="Gene3D" id="1.10.472.100">
    <property type="entry name" value="Presenilin"/>
    <property type="match status" value="1"/>
</dbReference>
<dbReference type="InterPro" id="IPR006639">
    <property type="entry name" value="Preselin/SPP"/>
</dbReference>
<accession>A0A914WLQ6</accession>